<feature type="chain" id="PRO_5045095775" description="Peptidase M16 C-terminal domain-containing protein" evidence="2">
    <location>
        <begin position="24"/>
        <end position="478"/>
    </location>
</feature>
<dbReference type="PANTHER" id="PTHR11851:SF49">
    <property type="entry name" value="MITOCHONDRIAL-PROCESSING PEPTIDASE SUBUNIT ALPHA"/>
    <property type="match status" value="1"/>
</dbReference>
<name>A0ABT4AEW8_9BACT</name>
<dbReference type="RefSeq" id="WP_267538892.1">
    <property type="nucleotide sequence ID" value="NZ_JAPNKA010000001.1"/>
</dbReference>
<evidence type="ECO:0000313" key="5">
    <source>
        <dbReference type="Proteomes" id="UP001207654"/>
    </source>
</evidence>
<dbReference type="PANTHER" id="PTHR11851">
    <property type="entry name" value="METALLOPROTEASE"/>
    <property type="match status" value="1"/>
</dbReference>
<keyword evidence="2" id="KW-0732">Signal</keyword>
<comment type="similarity">
    <text evidence="1">Belongs to the peptidase M16 family.</text>
</comment>
<dbReference type="InterPro" id="IPR050361">
    <property type="entry name" value="MPP/UQCRC_Complex"/>
</dbReference>
<evidence type="ECO:0000259" key="3">
    <source>
        <dbReference type="Pfam" id="PF05193"/>
    </source>
</evidence>
<dbReference type="EMBL" id="JAPNKA010000001">
    <property type="protein sequence ID" value="MCY1080218.1"/>
    <property type="molecule type" value="Genomic_DNA"/>
</dbReference>
<proteinExistence type="inferred from homology"/>
<feature type="signal peptide" evidence="2">
    <location>
        <begin position="1"/>
        <end position="23"/>
    </location>
</feature>
<protein>
    <recommendedName>
        <fullName evidence="3">Peptidase M16 C-terminal domain-containing protein</fullName>
    </recommendedName>
</protein>
<dbReference type="SUPFAM" id="SSF63411">
    <property type="entry name" value="LuxS/MPP-like metallohydrolase"/>
    <property type="match status" value="1"/>
</dbReference>
<evidence type="ECO:0000256" key="1">
    <source>
        <dbReference type="ARBA" id="ARBA00007261"/>
    </source>
</evidence>
<evidence type="ECO:0000313" key="4">
    <source>
        <dbReference type="EMBL" id="MCY1080218.1"/>
    </source>
</evidence>
<sequence length="478" mass="52636">MGTVRLLGLLLLPCLFMQGCATAPTTAARPVRFAARGLNPVAAAKVSTAVYPKGMRLVVREDPKAHEVSMYVSYRVGATDEPAGKAGLAELAARLTRMARHGGASAQTLEARLAAVDATTNNVVTHDDTELWVTLAPARFATVVGLEAQRMLDPLAHVTEEDFQRVRARQVDDLWARYERSDNGPAQRWLHEKLLEGHAYGRPVGGTPESLEKVTLEDVRAFVKANYTPAHAVLVVSSPLPLADTKFEVASAFAGLAGLGSEARIPPAERIPPPMPEDVPGGAPMQVVRGPVKVPRLHFVLTLPGRYSGMYAEEQVAMEAVQSWMRANLKRDEYPLGRSFSMHYQELDGVTVLDCFVDLMRNVREEEARKLVPSMLATLERHADQITQGMKDAEPGSSTKANLAANKTLRASLMQDLHRQSLMTSPMNIARVLRSTGRADMLRLREEQVNRVLTSEELSPYLRLYVRAERVRTLLILP</sequence>
<accession>A0ABT4AEW8</accession>
<gene>
    <name evidence="4" type="ORF">OV287_37780</name>
</gene>
<dbReference type="PROSITE" id="PS51257">
    <property type="entry name" value="PROKAR_LIPOPROTEIN"/>
    <property type="match status" value="1"/>
</dbReference>
<feature type="domain" description="Peptidase M16 C-terminal" evidence="3">
    <location>
        <begin position="213"/>
        <end position="388"/>
    </location>
</feature>
<dbReference type="InterPro" id="IPR011249">
    <property type="entry name" value="Metalloenz_LuxS/M16"/>
</dbReference>
<dbReference type="Pfam" id="PF05193">
    <property type="entry name" value="Peptidase_M16_C"/>
    <property type="match status" value="1"/>
</dbReference>
<keyword evidence="5" id="KW-1185">Reference proteome</keyword>
<reference evidence="4 5" key="1">
    <citation type="submission" date="2022-11" db="EMBL/GenBank/DDBJ databases">
        <title>Minimal conservation of predation-associated metabolite biosynthetic gene clusters underscores biosynthetic potential of Myxococcota including descriptions for ten novel species: Archangium lansinium sp. nov., Myxococcus landrumus sp. nov., Nannocystis bai.</title>
        <authorList>
            <person name="Ahearne A."/>
            <person name="Stevens C."/>
            <person name="Phillips K."/>
        </authorList>
    </citation>
    <scope>NUCLEOTIDE SEQUENCE [LARGE SCALE GENOMIC DNA]</scope>
    <source>
        <strain evidence="4 5">MIWBW</strain>
    </source>
</reference>
<evidence type="ECO:0000256" key="2">
    <source>
        <dbReference type="SAM" id="SignalP"/>
    </source>
</evidence>
<comment type="caution">
    <text evidence="4">The sequence shown here is derived from an EMBL/GenBank/DDBJ whole genome shotgun (WGS) entry which is preliminary data.</text>
</comment>
<organism evidence="4 5">
    <name type="scientific">Archangium lansingense</name>
    <dbReference type="NCBI Taxonomy" id="2995310"/>
    <lineage>
        <taxon>Bacteria</taxon>
        <taxon>Pseudomonadati</taxon>
        <taxon>Myxococcota</taxon>
        <taxon>Myxococcia</taxon>
        <taxon>Myxococcales</taxon>
        <taxon>Cystobacterineae</taxon>
        <taxon>Archangiaceae</taxon>
        <taxon>Archangium</taxon>
    </lineage>
</organism>
<dbReference type="Gene3D" id="3.30.830.10">
    <property type="entry name" value="Metalloenzyme, LuxS/M16 peptidase-like"/>
    <property type="match status" value="1"/>
</dbReference>
<dbReference type="Proteomes" id="UP001207654">
    <property type="component" value="Unassembled WGS sequence"/>
</dbReference>
<dbReference type="InterPro" id="IPR007863">
    <property type="entry name" value="Peptidase_M16_C"/>
</dbReference>